<dbReference type="SUPFAM" id="SSF52540">
    <property type="entry name" value="P-loop containing nucleoside triphosphate hydrolases"/>
    <property type="match status" value="1"/>
</dbReference>
<dbReference type="Proteomes" id="UP001597083">
    <property type="component" value="Unassembled WGS sequence"/>
</dbReference>
<dbReference type="PROSITE" id="PS51194">
    <property type="entry name" value="HELICASE_CTER"/>
    <property type="match status" value="1"/>
</dbReference>
<proteinExistence type="predicted"/>
<keyword evidence="2" id="KW-0067">ATP-binding</keyword>
<dbReference type="SMART" id="SM00490">
    <property type="entry name" value="HELICc"/>
    <property type="match status" value="1"/>
</dbReference>
<accession>A0ABW3CM48</accession>
<sequence>NGRTLELTRTAAAQVRISDPAAVAALVRQVHEECVRDKVPLDDYDDARYLAVVRVLLERLRTRGAIAHKWLDKYVEEAGTSRYFVWGGRAPGMRAYPKGQAAPVFLLSPTKIGSEFDFAAGRLSWCERWVGKCLRLPRELAPEFWARLLPELVSLGLLSVRTPRDTSVRIYGLKPGHIEAQLLDDEQVRHAYVRCPVCFWEQTVHPSLLDQWRDQPCPSYRCRTGILVAGDQPEGLGVHHRDRDYTKDYYRRLYREAGTYQVVTAEHTGLLTRAQREKVEVAFKQREGFKDPNVLSCTPTLEMGIDIGQLSAVVLAALPRRPASYVQQVGRAGRRSGNAFLLTIPDR</sequence>
<keyword evidence="3" id="KW-1185">Reference proteome</keyword>
<dbReference type="Pfam" id="PF00271">
    <property type="entry name" value="Helicase_C"/>
    <property type="match status" value="1"/>
</dbReference>
<organism evidence="2 3">
    <name type="scientific">Actinomadura adrarensis</name>
    <dbReference type="NCBI Taxonomy" id="1819600"/>
    <lineage>
        <taxon>Bacteria</taxon>
        <taxon>Bacillati</taxon>
        <taxon>Actinomycetota</taxon>
        <taxon>Actinomycetes</taxon>
        <taxon>Streptosporangiales</taxon>
        <taxon>Thermomonosporaceae</taxon>
        <taxon>Actinomadura</taxon>
    </lineage>
</organism>
<evidence type="ECO:0000313" key="2">
    <source>
        <dbReference type="EMBL" id="MFD0855069.1"/>
    </source>
</evidence>
<dbReference type="GO" id="GO:0004386">
    <property type="term" value="F:helicase activity"/>
    <property type="evidence" value="ECO:0007669"/>
    <property type="project" value="UniProtKB-KW"/>
</dbReference>
<keyword evidence="2" id="KW-0347">Helicase</keyword>
<keyword evidence="2" id="KW-0547">Nucleotide-binding</keyword>
<protein>
    <submittedName>
        <fullName evidence="2">Helicase-related protein</fullName>
    </submittedName>
</protein>
<dbReference type="PANTHER" id="PTHR47962">
    <property type="entry name" value="ATP-DEPENDENT HELICASE LHR-RELATED-RELATED"/>
    <property type="match status" value="1"/>
</dbReference>
<feature type="domain" description="Helicase C-terminal" evidence="1">
    <location>
        <begin position="212"/>
        <end position="347"/>
    </location>
</feature>
<evidence type="ECO:0000313" key="3">
    <source>
        <dbReference type="Proteomes" id="UP001597083"/>
    </source>
</evidence>
<dbReference type="EMBL" id="JBHTIR010003353">
    <property type="protein sequence ID" value="MFD0855069.1"/>
    <property type="molecule type" value="Genomic_DNA"/>
</dbReference>
<reference evidence="3" key="1">
    <citation type="journal article" date="2019" name="Int. J. Syst. Evol. Microbiol.">
        <title>The Global Catalogue of Microorganisms (GCM) 10K type strain sequencing project: providing services to taxonomists for standard genome sequencing and annotation.</title>
        <authorList>
            <consortium name="The Broad Institute Genomics Platform"/>
            <consortium name="The Broad Institute Genome Sequencing Center for Infectious Disease"/>
            <person name="Wu L."/>
            <person name="Ma J."/>
        </authorList>
    </citation>
    <scope>NUCLEOTIDE SEQUENCE [LARGE SCALE GENOMIC DNA]</scope>
    <source>
        <strain evidence="3">JCM 31696</strain>
    </source>
</reference>
<dbReference type="InterPro" id="IPR001650">
    <property type="entry name" value="Helicase_C-like"/>
</dbReference>
<evidence type="ECO:0000259" key="1">
    <source>
        <dbReference type="PROSITE" id="PS51194"/>
    </source>
</evidence>
<dbReference type="PANTHER" id="PTHR47962:SF5">
    <property type="entry name" value="ATP-DEPENDENT HELICASE LHR-RELATED"/>
    <property type="match status" value="1"/>
</dbReference>
<comment type="caution">
    <text evidence="2">The sequence shown here is derived from an EMBL/GenBank/DDBJ whole genome shotgun (WGS) entry which is preliminary data.</text>
</comment>
<feature type="non-terminal residue" evidence="2">
    <location>
        <position position="1"/>
    </location>
</feature>
<gene>
    <name evidence="2" type="ORF">ACFQ07_22700</name>
</gene>
<dbReference type="Gene3D" id="3.40.50.300">
    <property type="entry name" value="P-loop containing nucleotide triphosphate hydrolases"/>
    <property type="match status" value="1"/>
</dbReference>
<keyword evidence="2" id="KW-0378">Hydrolase</keyword>
<dbReference type="InterPro" id="IPR027417">
    <property type="entry name" value="P-loop_NTPase"/>
</dbReference>
<feature type="non-terminal residue" evidence="2">
    <location>
        <position position="347"/>
    </location>
</feature>
<dbReference type="InterPro" id="IPR052511">
    <property type="entry name" value="ATP-dep_Helicase"/>
</dbReference>
<name>A0ABW3CM48_9ACTN</name>